<dbReference type="Proteomes" id="UP000273083">
    <property type="component" value="Unassembled WGS sequence"/>
</dbReference>
<evidence type="ECO:0000313" key="9">
    <source>
        <dbReference type="Proteomes" id="UP000273083"/>
    </source>
</evidence>
<name>A0A3N1XT55_9FIRM</name>
<dbReference type="EMBL" id="RJVG01000003">
    <property type="protein sequence ID" value="ROR29428.1"/>
    <property type="molecule type" value="Genomic_DNA"/>
</dbReference>
<keyword evidence="8" id="KW-0347">Helicase</keyword>
<dbReference type="GO" id="GO:0048476">
    <property type="term" value="C:Holliday junction resolvase complex"/>
    <property type="evidence" value="ECO:0007669"/>
    <property type="project" value="UniProtKB-UniRule"/>
</dbReference>
<dbReference type="OrthoDB" id="5293449at2"/>
<comment type="function">
    <text evidence="6">The RuvA-RuvB-RuvC complex processes Holliday junction (HJ) DNA during genetic recombination and DNA repair, while the RuvA-RuvB complex plays an important role in the rescue of blocked DNA replication forks via replication fork reversal (RFR). RuvA specifically binds to HJ cruciform DNA, conferring on it an open structure. The RuvB hexamer acts as an ATP-dependent pump, pulling dsDNA into and through the RuvAB complex. HJ branch migration allows RuvC to scan DNA until it finds its consensus sequence, where it cleaves and resolves the cruciform DNA.</text>
</comment>
<dbReference type="InterPro" id="IPR012340">
    <property type="entry name" value="NA-bd_OB-fold"/>
</dbReference>
<comment type="subcellular location">
    <subcellularLocation>
        <location evidence="6">Cytoplasm</location>
    </subcellularLocation>
</comment>
<keyword evidence="9" id="KW-1185">Reference proteome</keyword>
<feature type="region of interest" description="Domain III" evidence="6">
    <location>
        <begin position="154"/>
        <end position="206"/>
    </location>
</feature>
<dbReference type="CDD" id="cd14332">
    <property type="entry name" value="UBA_RuvA_C"/>
    <property type="match status" value="1"/>
</dbReference>
<dbReference type="InterPro" id="IPR036267">
    <property type="entry name" value="RuvA_C_sf"/>
</dbReference>
<dbReference type="Pfam" id="PF14520">
    <property type="entry name" value="HHH_5"/>
    <property type="match status" value="1"/>
</dbReference>
<evidence type="ECO:0000256" key="6">
    <source>
        <dbReference type="HAMAP-Rule" id="MF_00031"/>
    </source>
</evidence>
<dbReference type="InterPro" id="IPR003583">
    <property type="entry name" value="Hlx-hairpin-Hlx_DNA-bd_motif"/>
</dbReference>
<evidence type="ECO:0000256" key="4">
    <source>
        <dbReference type="ARBA" id="ARBA00023172"/>
    </source>
</evidence>
<dbReference type="SUPFAM" id="SSF47781">
    <property type="entry name" value="RuvA domain 2-like"/>
    <property type="match status" value="1"/>
</dbReference>
<gene>
    <name evidence="6" type="primary">ruvA</name>
    <name evidence="8" type="ORF">EDD66_103366</name>
</gene>
<dbReference type="Gene3D" id="1.10.150.20">
    <property type="entry name" value="5' to 3' exonuclease, C-terminal subdomain"/>
    <property type="match status" value="1"/>
</dbReference>
<keyword evidence="4 6" id="KW-0233">DNA recombination</keyword>
<evidence type="ECO:0000256" key="3">
    <source>
        <dbReference type="ARBA" id="ARBA00023125"/>
    </source>
</evidence>
<dbReference type="GO" id="GO:0005737">
    <property type="term" value="C:cytoplasm"/>
    <property type="evidence" value="ECO:0007669"/>
    <property type="project" value="UniProtKB-SubCell"/>
</dbReference>
<dbReference type="GO" id="GO:0009378">
    <property type="term" value="F:four-way junction helicase activity"/>
    <property type="evidence" value="ECO:0007669"/>
    <property type="project" value="InterPro"/>
</dbReference>
<dbReference type="Pfam" id="PF07499">
    <property type="entry name" value="RuvA_C"/>
    <property type="match status" value="1"/>
</dbReference>
<comment type="caution">
    <text evidence="6">Lacks conserved residue(s) required for the propagation of feature annotation.</text>
</comment>
<dbReference type="InterPro" id="IPR000085">
    <property type="entry name" value="RuvA"/>
</dbReference>
<evidence type="ECO:0000259" key="7">
    <source>
        <dbReference type="SMART" id="SM00278"/>
    </source>
</evidence>
<dbReference type="GO" id="GO:0006310">
    <property type="term" value="P:DNA recombination"/>
    <property type="evidence" value="ECO:0007669"/>
    <property type="project" value="UniProtKB-UniRule"/>
</dbReference>
<keyword evidence="5 6" id="KW-0234">DNA repair</keyword>
<dbReference type="Gene3D" id="1.10.8.10">
    <property type="entry name" value="DNA helicase RuvA subunit, C-terminal domain"/>
    <property type="match status" value="1"/>
</dbReference>
<keyword evidence="8" id="KW-0378">Hydrolase</keyword>
<feature type="domain" description="Helix-hairpin-helix DNA-binding motif class 1" evidence="7">
    <location>
        <begin position="73"/>
        <end position="92"/>
    </location>
</feature>
<dbReference type="Gene3D" id="2.40.50.140">
    <property type="entry name" value="Nucleic acid-binding proteins"/>
    <property type="match status" value="1"/>
</dbReference>
<accession>A0A3N1XT55</accession>
<keyword evidence="3 6" id="KW-0238">DNA-binding</keyword>
<comment type="subunit">
    <text evidence="6">Homotetramer. Forms an RuvA(8)-RuvB(12)-Holliday junction (HJ) complex. HJ DNA is sandwiched between 2 RuvA tetramers; dsDNA enters through RuvA and exits via RuvB. An RuvB hexamer assembles on each DNA strand where it exits the tetramer. Each RuvB hexamer is contacted by two RuvA subunits (via domain III) on 2 adjacent RuvB subunits; this complex drives branch migration. In the full resolvosome a probable DNA-RuvA(4)-RuvB(12)-RuvC(2) complex forms which resolves the HJ.</text>
</comment>
<dbReference type="GO" id="GO:0005524">
    <property type="term" value="F:ATP binding"/>
    <property type="evidence" value="ECO:0007669"/>
    <property type="project" value="InterPro"/>
</dbReference>
<dbReference type="AlphaFoldDB" id="A0A3N1XT55"/>
<comment type="domain">
    <text evidence="6">Has three domains with a flexible linker between the domains II and III and assumes an 'L' shape. Domain III is highly mobile and contacts RuvB.</text>
</comment>
<comment type="similarity">
    <text evidence="6">Belongs to the RuvA family.</text>
</comment>
<keyword evidence="8" id="KW-0547">Nucleotide-binding</keyword>
<dbReference type="SMART" id="SM00278">
    <property type="entry name" value="HhH1"/>
    <property type="match status" value="2"/>
</dbReference>
<dbReference type="InterPro" id="IPR013849">
    <property type="entry name" value="DNA_helicase_Holl-junc_RuvA_I"/>
</dbReference>
<protein>
    <recommendedName>
        <fullName evidence="6">Holliday junction branch migration complex subunit RuvA</fullName>
    </recommendedName>
</protein>
<dbReference type="GO" id="GO:0006281">
    <property type="term" value="P:DNA repair"/>
    <property type="evidence" value="ECO:0007669"/>
    <property type="project" value="UniProtKB-UniRule"/>
</dbReference>
<dbReference type="HAMAP" id="MF_00031">
    <property type="entry name" value="DNA_HJ_migration_RuvA"/>
    <property type="match status" value="1"/>
</dbReference>
<feature type="region of interest" description="Domain I" evidence="6">
    <location>
        <begin position="1"/>
        <end position="64"/>
    </location>
</feature>
<dbReference type="GO" id="GO:0000400">
    <property type="term" value="F:four-way junction DNA binding"/>
    <property type="evidence" value="ECO:0007669"/>
    <property type="project" value="UniProtKB-UniRule"/>
</dbReference>
<evidence type="ECO:0000256" key="5">
    <source>
        <dbReference type="ARBA" id="ARBA00023204"/>
    </source>
</evidence>
<dbReference type="SUPFAM" id="SSF46929">
    <property type="entry name" value="DNA helicase RuvA subunit, C-terminal domain"/>
    <property type="match status" value="1"/>
</dbReference>
<keyword evidence="8" id="KW-0067">ATP-binding</keyword>
<evidence type="ECO:0000313" key="8">
    <source>
        <dbReference type="EMBL" id="ROR29428.1"/>
    </source>
</evidence>
<keyword evidence="1 6" id="KW-0963">Cytoplasm</keyword>
<dbReference type="GO" id="GO:0009379">
    <property type="term" value="C:Holliday junction helicase complex"/>
    <property type="evidence" value="ECO:0007669"/>
    <property type="project" value="InterPro"/>
</dbReference>
<sequence>MISYIKGELTDIVEDIIVVENNNIGYEIRVPLSVMNELPGTGKDVKVYTYLYVREDIMCLYGFLSRDDLNIFKLLITVNGIGPKGALGILSTITPDDLRFAILSDDVKSISKAPGIGSKTAGKLILELKDKLKLEDAFEQKLLNHEEGKILNAQMSDAKNDAIQALVALGYSGTDALKAVRNIDITEDMSTEDILKLSLKKITLNI</sequence>
<evidence type="ECO:0000256" key="1">
    <source>
        <dbReference type="ARBA" id="ARBA00022490"/>
    </source>
</evidence>
<feature type="domain" description="Helix-hairpin-helix DNA-binding motif class 1" evidence="7">
    <location>
        <begin position="108"/>
        <end position="127"/>
    </location>
</feature>
<proteinExistence type="inferred from homology"/>
<dbReference type="SUPFAM" id="SSF50249">
    <property type="entry name" value="Nucleic acid-binding proteins"/>
    <property type="match status" value="1"/>
</dbReference>
<reference evidence="8 9" key="1">
    <citation type="submission" date="2018-11" db="EMBL/GenBank/DDBJ databases">
        <title>Genomic Encyclopedia of Type Strains, Phase IV (KMG-IV): sequencing the most valuable type-strain genomes for metagenomic binning, comparative biology and taxonomic classification.</title>
        <authorList>
            <person name="Goeker M."/>
        </authorList>
    </citation>
    <scope>NUCLEOTIDE SEQUENCE [LARGE SCALE GENOMIC DNA]</scope>
    <source>
        <strain evidence="8 9">DSM 26537</strain>
    </source>
</reference>
<dbReference type="RefSeq" id="WP_123608863.1">
    <property type="nucleotide sequence ID" value="NZ_RJVG01000003.1"/>
</dbReference>
<dbReference type="Pfam" id="PF01330">
    <property type="entry name" value="RuvA_N"/>
    <property type="match status" value="1"/>
</dbReference>
<evidence type="ECO:0000256" key="2">
    <source>
        <dbReference type="ARBA" id="ARBA00022763"/>
    </source>
</evidence>
<dbReference type="NCBIfam" id="TIGR00084">
    <property type="entry name" value="ruvA"/>
    <property type="match status" value="1"/>
</dbReference>
<keyword evidence="2 6" id="KW-0227">DNA damage</keyword>
<dbReference type="InterPro" id="IPR010994">
    <property type="entry name" value="RuvA_2-like"/>
</dbReference>
<dbReference type="InterPro" id="IPR011114">
    <property type="entry name" value="RuvA_C"/>
</dbReference>
<comment type="caution">
    <text evidence="8">The sequence shown here is derived from an EMBL/GenBank/DDBJ whole genome shotgun (WGS) entry which is preliminary data.</text>
</comment>
<organism evidence="8 9">
    <name type="scientific">Mobilisporobacter senegalensis</name>
    <dbReference type="NCBI Taxonomy" id="1329262"/>
    <lineage>
        <taxon>Bacteria</taxon>
        <taxon>Bacillati</taxon>
        <taxon>Bacillota</taxon>
        <taxon>Clostridia</taxon>
        <taxon>Lachnospirales</taxon>
        <taxon>Lachnospiraceae</taxon>
        <taxon>Mobilisporobacter</taxon>
    </lineage>
</organism>